<evidence type="ECO:0000256" key="1">
    <source>
        <dbReference type="SAM" id="MobiDB-lite"/>
    </source>
</evidence>
<evidence type="ECO:0000313" key="4">
    <source>
        <dbReference type="Proteomes" id="UP000663832"/>
    </source>
</evidence>
<keyword evidence="4" id="KW-1185">Reference proteome</keyword>
<comment type="caution">
    <text evidence="3">The sequence shown here is derived from an EMBL/GenBank/DDBJ whole genome shotgun (WGS) entry which is preliminary data.</text>
</comment>
<dbReference type="AlphaFoldDB" id="A0A815S7K3"/>
<evidence type="ECO:0000313" key="2">
    <source>
        <dbReference type="EMBL" id="CAF1224268.1"/>
    </source>
</evidence>
<name>A0A815S7K3_9BILA</name>
<feature type="compositionally biased region" description="Low complexity" evidence="1">
    <location>
        <begin position="107"/>
        <end position="134"/>
    </location>
</feature>
<reference evidence="3" key="1">
    <citation type="submission" date="2021-02" db="EMBL/GenBank/DDBJ databases">
        <authorList>
            <person name="Nowell W R."/>
        </authorList>
    </citation>
    <scope>NUCLEOTIDE SEQUENCE</scope>
</reference>
<protein>
    <submittedName>
        <fullName evidence="3">Uncharacterized protein</fullName>
    </submittedName>
</protein>
<dbReference type="Proteomes" id="UP000663832">
    <property type="component" value="Unassembled WGS sequence"/>
</dbReference>
<proteinExistence type="predicted"/>
<gene>
    <name evidence="2" type="ORF">BJG266_LOCUS28153</name>
    <name evidence="3" type="ORF">QVE165_LOCUS42607</name>
</gene>
<dbReference type="OrthoDB" id="10492889at2759"/>
<feature type="compositionally biased region" description="Basic and acidic residues" evidence="1">
    <location>
        <begin position="83"/>
        <end position="102"/>
    </location>
</feature>
<dbReference type="Proteomes" id="UP000663877">
    <property type="component" value="Unassembled WGS sequence"/>
</dbReference>
<feature type="region of interest" description="Disordered" evidence="1">
    <location>
        <begin position="76"/>
        <end position="134"/>
    </location>
</feature>
<dbReference type="EMBL" id="CAJNOM010000529">
    <property type="protein sequence ID" value="CAF1486816.1"/>
    <property type="molecule type" value="Genomic_DNA"/>
</dbReference>
<accession>A0A815S7K3</accession>
<feature type="region of interest" description="Disordered" evidence="1">
    <location>
        <begin position="1"/>
        <end position="40"/>
    </location>
</feature>
<evidence type="ECO:0000313" key="3">
    <source>
        <dbReference type="EMBL" id="CAF1486816.1"/>
    </source>
</evidence>
<dbReference type="EMBL" id="CAJNOI010000280">
    <property type="protein sequence ID" value="CAF1224268.1"/>
    <property type="molecule type" value="Genomic_DNA"/>
</dbReference>
<sequence length="306" mass="34001">MNIPSLPPQQGSNDSSVDLGVNGKESSSSSNYTKEESDELIENNNDTHEELFYEISNNISFELQIQHKVNELKFNENTTTRTNNEEKQEIITKENNTNDKKPIANITSTKNSKSSTNCRKETSITSNISSSSSLSSKTSLAHDLILSPKPPLSISSKLRVNLPEIQSVSFIAGTFAPITTDESSRLSLTNQGRLNINLSRKLASTSKTDSTFTCKNFDEFLHQIRASLSSFESTNNLQKSSSNNKNCDFCSCKFCPDFSNTNDCITCMSISNNTMISCAFNPRNAEAKQRLKLKINKRTVQNTSDQ</sequence>
<organism evidence="3 4">
    <name type="scientific">Adineta steineri</name>
    <dbReference type="NCBI Taxonomy" id="433720"/>
    <lineage>
        <taxon>Eukaryota</taxon>
        <taxon>Metazoa</taxon>
        <taxon>Spiralia</taxon>
        <taxon>Gnathifera</taxon>
        <taxon>Rotifera</taxon>
        <taxon>Eurotatoria</taxon>
        <taxon>Bdelloidea</taxon>
        <taxon>Adinetida</taxon>
        <taxon>Adinetidae</taxon>
        <taxon>Adineta</taxon>
    </lineage>
</organism>